<dbReference type="PANTHER" id="PTHR22605:SF16">
    <property type="entry name" value="E3 UBIQUITIN-PROTEIN LIGASE RNF213"/>
    <property type="match status" value="1"/>
</dbReference>
<keyword evidence="2" id="KW-1185">Reference proteome</keyword>
<organism evidence="1 2">
    <name type="scientific">Ornithorhynchus anatinus</name>
    <name type="common">Duckbill platypus</name>
    <dbReference type="NCBI Taxonomy" id="9258"/>
    <lineage>
        <taxon>Eukaryota</taxon>
        <taxon>Metazoa</taxon>
        <taxon>Chordata</taxon>
        <taxon>Craniata</taxon>
        <taxon>Vertebrata</taxon>
        <taxon>Euteleostomi</taxon>
        <taxon>Mammalia</taxon>
        <taxon>Monotremata</taxon>
        <taxon>Ornithorhynchidae</taxon>
        <taxon>Ornithorhynchus</taxon>
    </lineage>
</organism>
<reference evidence="1" key="2">
    <citation type="submission" date="2025-09" db="UniProtKB">
        <authorList>
            <consortium name="Ensembl"/>
        </authorList>
    </citation>
    <scope>IDENTIFICATION</scope>
    <source>
        <strain evidence="1">Glennie</strain>
    </source>
</reference>
<evidence type="ECO:0000313" key="1">
    <source>
        <dbReference type="Ensembl" id="ENSOANP00000035907.1"/>
    </source>
</evidence>
<evidence type="ECO:0008006" key="3">
    <source>
        <dbReference type="Google" id="ProtNLM"/>
    </source>
</evidence>
<protein>
    <recommendedName>
        <fullName evidence="3">Ring finger protein 213</fullName>
    </recommendedName>
</protein>
<dbReference type="AlphaFoldDB" id="A0A6I8N4U3"/>
<dbReference type="GO" id="GO:0016887">
    <property type="term" value="F:ATP hydrolysis activity"/>
    <property type="evidence" value="ECO:0007669"/>
    <property type="project" value="InterPro"/>
</dbReference>
<reference evidence="1" key="1">
    <citation type="submission" date="2025-08" db="UniProtKB">
        <authorList>
            <consortium name="Ensembl"/>
        </authorList>
    </citation>
    <scope>IDENTIFICATION</scope>
    <source>
        <strain evidence="1">Glennie</strain>
    </source>
</reference>
<evidence type="ECO:0000313" key="2">
    <source>
        <dbReference type="Proteomes" id="UP000002279"/>
    </source>
</evidence>
<dbReference type="InterPro" id="IPR031248">
    <property type="entry name" value="RNF213"/>
</dbReference>
<name>A0A6I8N4U3_ORNAN</name>
<dbReference type="InParanoid" id="A0A6I8N4U3"/>
<dbReference type="Proteomes" id="UP000002279">
    <property type="component" value="Unplaced"/>
</dbReference>
<dbReference type="GeneTree" id="ENSGT00630000089884"/>
<dbReference type="OMA" id="HATHRYK"/>
<proteinExistence type="predicted"/>
<dbReference type="Ensembl" id="ENSOANT00000053516.1">
    <property type="protein sequence ID" value="ENSOANP00000035907.1"/>
    <property type="gene ID" value="ENSOANG00000045803.1"/>
</dbReference>
<accession>A0A6I8N4U3</accession>
<dbReference type="Bgee" id="ENSOANG00000045803">
    <property type="expression patterns" value="Expressed in liver and 7 other cell types or tissues"/>
</dbReference>
<sequence>FVYTVEKYTEESNGYSVSPSEVTDLHVISYEVERDLIPLILANCQYSVERGGETLQEFDLEKIQRQVIGRFLQGKPRLALKGIPTLVYRHDRNYERLFRDIKNKMPQTSLPNPVTNAIGGHLQSYSDVCEALSVTEITLGFLGTAGGDPDVLLIRYVQDVLRMGDQMGSPVLKALSRCHLKHAIALWQFLSSRKSEQLLRLKKDPFGEIGAAYRAELGAENARLLDAFLNEAGLEAFLLELHELIVLKLKHAQAEGEFNPEWSLAETLVSYIETKDGDIPPRLESGFPGEILLSHCVAVWKAAATLKLDRRLR</sequence>
<dbReference type="GO" id="GO:0004842">
    <property type="term" value="F:ubiquitin-protein transferase activity"/>
    <property type="evidence" value="ECO:0007669"/>
    <property type="project" value="InterPro"/>
</dbReference>
<dbReference type="PANTHER" id="PTHR22605">
    <property type="entry name" value="RZ-TYPE DOMAIN-CONTAINING PROTEIN"/>
    <property type="match status" value="1"/>
</dbReference>